<sequence length="240" mass="26170">MDDWGMPNMERATEVKDDDWGMPGTLAGVTKALFPPPVNELTFWVIPSLFCPPSPSSPRAPHITSEIPSAPPEWSPPVVDRSLPPVLDHVVDIVAEDVATLKIQHETTTAELERLRADYINSLAENIKLEVDLEELRSETRTKIDSTSAELSHLRTAYDAGQVANASLKAEVEALKSSVVPRLEGDIAELKEMMRVAMARIASSPNGNREAIDDWESGISVDPFSDAGSAVGVEVEVKFT</sequence>
<gene>
    <name evidence="1" type="ORF">BDV98DRAFT_592696</name>
</gene>
<organism evidence="1 2">
    <name type="scientific">Pterulicium gracile</name>
    <dbReference type="NCBI Taxonomy" id="1884261"/>
    <lineage>
        <taxon>Eukaryota</taxon>
        <taxon>Fungi</taxon>
        <taxon>Dikarya</taxon>
        <taxon>Basidiomycota</taxon>
        <taxon>Agaricomycotina</taxon>
        <taxon>Agaricomycetes</taxon>
        <taxon>Agaricomycetidae</taxon>
        <taxon>Agaricales</taxon>
        <taxon>Pleurotineae</taxon>
        <taxon>Pterulaceae</taxon>
        <taxon>Pterulicium</taxon>
    </lineage>
</organism>
<dbReference type="EMBL" id="ML178823">
    <property type="protein sequence ID" value="TFL02226.1"/>
    <property type="molecule type" value="Genomic_DNA"/>
</dbReference>
<keyword evidence="2" id="KW-1185">Reference proteome</keyword>
<protein>
    <submittedName>
        <fullName evidence="1">Uncharacterized protein</fullName>
    </submittedName>
</protein>
<reference evidence="1 2" key="1">
    <citation type="journal article" date="2019" name="Nat. Ecol. Evol.">
        <title>Megaphylogeny resolves global patterns of mushroom evolution.</title>
        <authorList>
            <person name="Varga T."/>
            <person name="Krizsan K."/>
            <person name="Foldi C."/>
            <person name="Dima B."/>
            <person name="Sanchez-Garcia M."/>
            <person name="Sanchez-Ramirez S."/>
            <person name="Szollosi G.J."/>
            <person name="Szarkandi J.G."/>
            <person name="Papp V."/>
            <person name="Albert L."/>
            <person name="Andreopoulos W."/>
            <person name="Angelini C."/>
            <person name="Antonin V."/>
            <person name="Barry K.W."/>
            <person name="Bougher N.L."/>
            <person name="Buchanan P."/>
            <person name="Buyck B."/>
            <person name="Bense V."/>
            <person name="Catcheside P."/>
            <person name="Chovatia M."/>
            <person name="Cooper J."/>
            <person name="Damon W."/>
            <person name="Desjardin D."/>
            <person name="Finy P."/>
            <person name="Geml J."/>
            <person name="Haridas S."/>
            <person name="Hughes K."/>
            <person name="Justo A."/>
            <person name="Karasinski D."/>
            <person name="Kautmanova I."/>
            <person name="Kiss B."/>
            <person name="Kocsube S."/>
            <person name="Kotiranta H."/>
            <person name="LaButti K.M."/>
            <person name="Lechner B.E."/>
            <person name="Liimatainen K."/>
            <person name="Lipzen A."/>
            <person name="Lukacs Z."/>
            <person name="Mihaltcheva S."/>
            <person name="Morgado L.N."/>
            <person name="Niskanen T."/>
            <person name="Noordeloos M.E."/>
            <person name="Ohm R.A."/>
            <person name="Ortiz-Santana B."/>
            <person name="Ovrebo C."/>
            <person name="Racz N."/>
            <person name="Riley R."/>
            <person name="Savchenko A."/>
            <person name="Shiryaev A."/>
            <person name="Soop K."/>
            <person name="Spirin V."/>
            <person name="Szebenyi C."/>
            <person name="Tomsovsky M."/>
            <person name="Tulloss R.E."/>
            <person name="Uehling J."/>
            <person name="Grigoriev I.V."/>
            <person name="Vagvolgyi C."/>
            <person name="Papp T."/>
            <person name="Martin F.M."/>
            <person name="Miettinen O."/>
            <person name="Hibbett D.S."/>
            <person name="Nagy L.G."/>
        </authorList>
    </citation>
    <scope>NUCLEOTIDE SEQUENCE [LARGE SCALE GENOMIC DNA]</scope>
    <source>
        <strain evidence="1 2">CBS 309.79</strain>
    </source>
</reference>
<accession>A0A5C3QJW3</accession>
<name>A0A5C3QJW3_9AGAR</name>
<dbReference type="Proteomes" id="UP000305067">
    <property type="component" value="Unassembled WGS sequence"/>
</dbReference>
<proteinExistence type="predicted"/>
<dbReference type="AlphaFoldDB" id="A0A5C3QJW3"/>
<evidence type="ECO:0000313" key="2">
    <source>
        <dbReference type="Proteomes" id="UP000305067"/>
    </source>
</evidence>
<evidence type="ECO:0000313" key="1">
    <source>
        <dbReference type="EMBL" id="TFL02226.1"/>
    </source>
</evidence>